<dbReference type="Pfam" id="PF13191">
    <property type="entry name" value="AAA_16"/>
    <property type="match status" value="1"/>
</dbReference>
<dbReference type="PANTHER" id="PTHR16305:SF35">
    <property type="entry name" value="TRANSCRIPTIONAL ACTIVATOR DOMAIN"/>
    <property type="match status" value="1"/>
</dbReference>
<organism evidence="5 6">
    <name type="scientific">Nocardioides renjunii</name>
    <dbReference type="NCBI Taxonomy" id="3095075"/>
    <lineage>
        <taxon>Bacteria</taxon>
        <taxon>Bacillati</taxon>
        <taxon>Actinomycetota</taxon>
        <taxon>Actinomycetes</taxon>
        <taxon>Propionibacteriales</taxon>
        <taxon>Nocardioidaceae</taxon>
        <taxon>Nocardioides</taxon>
    </lineage>
</organism>
<name>A0ABU5KBL6_9ACTN</name>
<evidence type="ECO:0000256" key="3">
    <source>
        <dbReference type="SAM" id="MobiDB-lite"/>
    </source>
</evidence>
<protein>
    <submittedName>
        <fullName evidence="5">BREX system ATP-binding domain-containing protein</fullName>
    </submittedName>
</protein>
<keyword evidence="6" id="KW-1185">Reference proteome</keyword>
<dbReference type="PANTHER" id="PTHR16305">
    <property type="entry name" value="TESTICULAR SOLUBLE ADENYLYL CYCLASE"/>
    <property type="match status" value="1"/>
</dbReference>
<dbReference type="SUPFAM" id="SSF52540">
    <property type="entry name" value="P-loop containing nucleoside triphosphate hydrolases"/>
    <property type="match status" value="1"/>
</dbReference>
<accession>A0ABU5KBL6</accession>
<keyword evidence="1" id="KW-0547">Nucleotide-binding</keyword>
<dbReference type="Pfam" id="PF00196">
    <property type="entry name" value="GerE"/>
    <property type="match status" value="1"/>
</dbReference>
<dbReference type="Gene3D" id="3.40.50.300">
    <property type="entry name" value="P-loop containing nucleotide triphosphate hydrolases"/>
    <property type="match status" value="1"/>
</dbReference>
<comment type="caution">
    <text evidence="5">The sequence shown here is derived from an EMBL/GenBank/DDBJ whole genome shotgun (WGS) entry which is preliminary data.</text>
</comment>
<dbReference type="PROSITE" id="PS50043">
    <property type="entry name" value="HTH_LUXR_2"/>
    <property type="match status" value="1"/>
</dbReference>
<dbReference type="SUPFAM" id="SSF46894">
    <property type="entry name" value="C-terminal effector domain of the bipartite response regulators"/>
    <property type="match status" value="1"/>
</dbReference>
<dbReference type="SUPFAM" id="SSF48452">
    <property type="entry name" value="TPR-like"/>
    <property type="match status" value="2"/>
</dbReference>
<feature type="domain" description="HTH luxR-type" evidence="4">
    <location>
        <begin position="964"/>
        <end position="1029"/>
    </location>
</feature>
<keyword evidence="2 5" id="KW-0067">ATP-binding</keyword>
<evidence type="ECO:0000256" key="1">
    <source>
        <dbReference type="ARBA" id="ARBA00022741"/>
    </source>
</evidence>
<dbReference type="GO" id="GO:0005524">
    <property type="term" value="F:ATP binding"/>
    <property type="evidence" value="ECO:0007669"/>
    <property type="project" value="UniProtKB-KW"/>
</dbReference>
<evidence type="ECO:0000313" key="5">
    <source>
        <dbReference type="EMBL" id="MDZ5662258.1"/>
    </source>
</evidence>
<dbReference type="InterPro" id="IPR011990">
    <property type="entry name" value="TPR-like_helical_dom_sf"/>
</dbReference>
<dbReference type="Proteomes" id="UP001291999">
    <property type="component" value="Unassembled WGS sequence"/>
</dbReference>
<dbReference type="SMART" id="SM00421">
    <property type="entry name" value="HTH_LUXR"/>
    <property type="match status" value="1"/>
</dbReference>
<evidence type="ECO:0000259" key="4">
    <source>
        <dbReference type="PROSITE" id="PS50043"/>
    </source>
</evidence>
<dbReference type="Gene3D" id="1.25.40.10">
    <property type="entry name" value="Tetratricopeptide repeat domain"/>
    <property type="match status" value="1"/>
</dbReference>
<dbReference type="InterPro" id="IPR027417">
    <property type="entry name" value="P-loop_NTPase"/>
</dbReference>
<dbReference type="InterPro" id="IPR000792">
    <property type="entry name" value="Tscrpt_reg_LuxR_C"/>
</dbReference>
<reference evidence="5 6" key="1">
    <citation type="submission" date="2023-11" db="EMBL/GenBank/DDBJ databases">
        <title>Novel species in genus Nocardioides.</title>
        <authorList>
            <person name="Zhou H."/>
        </authorList>
    </citation>
    <scope>NUCLEOTIDE SEQUENCE [LARGE SCALE GENOMIC DNA]</scope>
    <source>
        <strain evidence="5 6">S-58</strain>
    </source>
</reference>
<proteinExistence type="predicted"/>
<dbReference type="EMBL" id="JAXQPW010000002">
    <property type="protein sequence ID" value="MDZ5662258.1"/>
    <property type="molecule type" value="Genomic_DNA"/>
</dbReference>
<dbReference type="InterPro" id="IPR016032">
    <property type="entry name" value="Sig_transdc_resp-reg_C-effctor"/>
</dbReference>
<dbReference type="RefSeq" id="WP_322424347.1">
    <property type="nucleotide sequence ID" value="NZ_JAXQPW010000002.1"/>
</dbReference>
<gene>
    <name evidence="5" type="ORF">SFC79_10820</name>
</gene>
<evidence type="ECO:0000313" key="6">
    <source>
        <dbReference type="Proteomes" id="UP001291999"/>
    </source>
</evidence>
<dbReference type="InterPro" id="IPR036388">
    <property type="entry name" value="WH-like_DNA-bd_sf"/>
</dbReference>
<dbReference type="CDD" id="cd06170">
    <property type="entry name" value="LuxR_C_like"/>
    <property type="match status" value="1"/>
</dbReference>
<dbReference type="PRINTS" id="PR00038">
    <property type="entry name" value="HTHLUXR"/>
</dbReference>
<sequence>MAAAHSSGVWWWQSLNRGTCRWCRRAGAPTSGGHPEAHPEPCRARPGTAGGGVVDVPRLRHGGRPHSRPILSERGGGGVLRAGLVGRDGELKALMRAVHEAFRGDSTAVVVAGEPGIGKTFLLSTLRTRVDELGGLVLTGRASEFEQHPLGPFVDALDAHLHALDETVLEAMSDEDRTRLATLFPSLGIRVPAGGVSVGTPEHRVSGYAAIRRLLELVSRERPLVLVLDDLHWADRSSLELFAFLLRRPGAARLLLVGAYRPRQVDADLAADVARAVFDGVARYVEVNPLDVQRVGDLMGVTDRRSAEELHRVSGGNPFYLLTLAGTGEHAPQLDDGLPPAISQAILAELDRAGPARSLAEGAAVVGDPFGLDLAGWVAGVDEQSAYELIDQLVLRGIVESGDVPRQFAFRHPLVRRAVYDALPPGRRLALHERCVAGLADLGAPVTDLAGHLEHAARAGDQEAVDVLVEAADQAAARAPASAVRWLGTALRLLPGTADPSQRLRLARRQPPLLAALGEPEAALASAVEALELATDDATRVDLALTSVAIEQGLGRYADAHRRLVRTLEPLDRRSEPAVSVMVAMVLDAFYNRDHEAVRSWTSAAASEAERLQKPVLSAAAHAGAAFAHALGGATEAAEAHLDSALELLPLLTDADLARRLDVLGGMAGAELYLDRYDACIEHGARGLALALASGDMWAVPTLGPAYGTALWVAGRVEESIRHCDTMVEAARAARRPETTAWGLFNLAFALAVAGRLEEASDRGRESLELAGRRSNTGIEAWAGAVVAFIEVESGRPELALETLYATCGGAQLTGIPGGWRTYAFDIAVRAHVARGDVRRAEECAAGATAWADVVGLPFAQSLARRAVAACALAGGDHARAAEAASAAATAADLVGARVDAARARTLAGRAVEGTGDLEGAVALWTEAAATLDACGARRFRDEAERELGRVGRRPHRRTSPGSGVAGLASLTAREREIADLVVDRLTNPEIAQRIFLSTKTVESHLRNIFRKVGVGSRTELARLVDARG</sequence>
<dbReference type="InterPro" id="IPR041664">
    <property type="entry name" value="AAA_16"/>
</dbReference>
<evidence type="ECO:0000256" key="2">
    <source>
        <dbReference type="ARBA" id="ARBA00022840"/>
    </source>
</evidence>
<dbReference type="Gene3D" id="1.10.10.10">
    <property type="entry name" value="Winged helix-like DNA-binding domain superfamily/Winged helix DNA-binding domain"/>
    <property type="match status" value="1"/>
</dbReference>
<feature type="region of interest" description="Disordered" evidence="3">
    <location>
        <begin position="28"/>
        <end position="51"/>
    </location>
</feature>